<dbReference type="InterPro" id="IPR015421">
    <property type="entry name" value="PyrdxlP-dep_Trfase_major"/>
</dbReference>
<comment type="similarity">
    <text evidence="3">Belongs to the DegT/DnrJ/EryC1 family.</text>
</comment>
<dbReference type="PATRIC" id="fig|1555112.3.peg.2421"/>
<protein>
    <submittedName>
        <fullName evidence="4">Polysaccharide biosynthesis protein</fullName>
    </submittedName>
</protein>
<evidence type="ECO:0000313" key="4">
    <source>
        <dbReference type="EMBL" id="BAS28216.1"/>
    </source>
</evidence>
<dbReference type="Pfam" id="PF01041">
    <property type="entry name" value="DegT_DnrJ_EryC1"/>
    <property type="match status" value="1"/>
</dbReference>
<evidence type="ECO:0000256" key="2">
    <source>
        <dbReference type="PIRSR" id="PIRSR000390-2"/>
    </source>
</evidence>
<dbReference type="KEGG" id="lpil:LIP_2375"/>
<dbReference type="GO" id="GO:0030170">
    <property type="term" value="F:pyridoxal phosphate binding"/>
    <property type="evidence" value="ECO:0007669"/>
    <property type="project" value="TreeGrafter"/>
</dbReference>
<sequence>MKVPLSQPEVTEYDIGRVVEVLRSGRLSIGPVLEAFEEACAHVAGRRYAVGVNSGTSALHLAVRALGLGPGDEVITTPFSFVASSNCLLFEGATPVFVDIDPQSLNLDPEKVETAVTPRTRAILAVDVFGNPADHPRLLDIARRYGLRYIEDSCEALGSDIDGRPAGSFGDAGAFAFYPNKQITTGEGGMLLTDDPEVAALARSMRNQGRGESDEWLAHPRLGYNYRLDEISAALGRAQIERLEEIVARREQLARRYNEALGGLPGIRLPRANLRGRMSWFVYVVEVDEAVTGVDRDTLQERLLAAGVECKPYFPPIHLQPFYQERFGFPEGSFPVTERIARRTLALPFFTQMRPDQVERVAEEVRRALAA</sequence>
<feature type="active site" description="Proton acceptor" evidence="1">
    <location>
        <position position="181"/>
    </location>
</feature>
<gene>
    <name evidence="4" type="ORF">LIP_2375</name>
</gene>
<dbReference type="InterPro" id="IPR015424">
    <property type="entry name" value="PyrdxlP-dep_Trfase"/>
</dbReference>
<dbReference type="CDD" id="cd00616">
    <property type="entry name" value="AHBA_syn"/>
    <property type="match status" value="1"/>
</dbReference>
<dbReference type="PANTHER" id="PTHR30244:SF39">
    <property type="entry name" value="BLR3650 PROTEIN"/>
    <property type="match status" value="1"/>
</dbReference>
<evidence type="ECO:0000313" key="5">
    <source>
        <dbReference type="Proteomes" id="UP000065807"/>
    </source>
</evidence>
<dbReference type="AlphaFoldDB" id="A0A0K2SM78"/>
<reference evidence="5" key="1">
    <citation type="submission" date="2015-07" db="EMBL/GenBank/DDBJ databases">
        <title>Complete genome sequence and phylogenetic analysis of Limnochorda pilosa.</title>
        <authorList>
            <person name="Watanabe M."/>
            <person name="Kojima H."/>
            <person name="Fukui M."/>
        </authorList>
    </citation>
    <scope>NUCLEOTIDE SEQUENCE [LARGE SCALE GENOMIC DNA]</scope>
    <source>
        <strain evidence="5">HC45</strain>
    </source>
</reference>
<name>A0A0K2SM78_LIMPI</name>
<dbReference type="PANTHER" id="PTHR30244">
    <property type="entry name" value="TRANSAMINASE"/>
    <property type="match status" value="1"/>
</dbReference>
<feature type="modified residue" description="N6-(pyridoxal phosphate)lysine" evidence="2">
    <location>
        <position position="181"/>
    </location>
</feature>
<reference evidence="5" key="2">
    <citation type="journal article" date="2016" name="Int. J. Syst. Evol. Microbiol.">
        <title>Complete genome sequence and cell structure of Limnochorda pilosa, a Gram-negative spore-former within the phylum Firmicutes.</title>
        <authorList>
            <person name="Watanabe M."/>
            <person name="Kojima H."/>
            <person name="Fukui M."/>
        </authorList>
    </citation>
    <scope>NUCLEOTIDE SEQUENCE [LARGE SCALE GENOMIC DNA]</scope>
    <source>
        <strain evidence="5">HC45</strain>
    </source>
</reference>
<dbReference type="InterPro" id="IPR015422">
    <property type="entry name" value="PyrdxlP-dep_Trfase_small"/>
</dbReference>
<dbReference type="Gene3D" id="3.90.1150.10">
    <property type="entry name" value="Aspartate Aminotransferase, domain 1"/>
    <property type="match status" value="1"/>
</dbReference>
<dbReference type="OrthoDB" id="9810913at2"/>
<dbReference type="InterPro" id="IPR000653">
    <property type="entry name" value="DegT/StrS_aminotransferase"/>
</dbReference>
<dbReference type="PIRSF" id="PIRSF000390">
    <property type="entry name" value="PLP_StrS"/>
    <property type="match status" value="1"/>
</dbReference>
<dbReference type="GO" id="GO:0008483">
    <property type="term" value="F:transaminase activity"/>
    <property type="evidence" value="ECO:0007669"/>
    <property type="project" value="TreeGrafter"/>
</dbReference>
<evidence type="ECO:0000256" key="3">
    <source>
        <dbReference type="RuleBase" id="RU004508"/>
    </source>
</evidence>
<evidence type="ECO:0000256" key="1">
    <source>
        <dbReference type="PIRSR" id="PIRSR000390-1"/>
    </source>
</evidence>
<dbReference type="SUPFAM" id="SSF53383">
    <property type="entry name" value="PLP-dependent transferases"/>
    <property type="match status" value="1"/>
</dbReference>
<keyword evidence="5" id="KW-1185">Reference proteome</keyword>
<keyword evidence="2 3" id="KW-0663">Pyridoxal phosphate</keyword>
<organism evidence="4 5">
    <name type="scientific">Limnochorda pilosa</name>
    <dbReference type="NCBI Taxonomy" id="1555112"/>
    <lineage>
        <taxon>Bacteria</taxon>
        <taxon>Bacillati</taxon>
        <taxon>Bacillota</taxon>
        <taxon>Limnochordia</taxon>
        <taxon>Limnochordales</taxon>
        <taxon>Limnochordaceae</taxon>
        <taxon>Limnochorda</taxon>
    </lineage>
</organism>
<proteinExistence type="inferred from homology"/>
<dbReference type="EMBL" id="AP014924">
    <property type="protein sequence ID" value="BAS28216.1"/>
    <property type="molecule type" value="Genomic_DNA"/>
</dbReference>
<dbReference type="Proteomes" id="UP000065807">
    <property type="component" value="Chromosome"/>
</dbReference>
<accession>A0A0K2SM78</accession>
<dbReference type="RefSeq" id="WP_068138206.1">
    <property type="nucleotide sequence ID" value="NZ_AP014924.1"/>
</dbReference>
<dbReference type="Gene3D" id="3.40.640.10">
    <property type="entry name" value="Type I PLP-dependent aspartate aminotransferase-like (Major domain)"/>
    <property type="match status" value="1"/>
</dbReference>
<dbReference type="STRING" id="1555112.LIP_2375"/>
<dbReference type="GO" id="GO:0000271">
    <property type="term" value="P:polysaccharide biosynthetic process"/>
    <property type="evidence" value="ECO:0007669"/>
    <property type="project" value="TreeGrafter"/>
</dbReference>